<keyword evidence="1" id="KW-0472">Membrane</keyword>
<organism evidence="2 3">
    <name type="scientific">Cimex lectularius</name>
    <name type="common">Bed bug</name>
    <name type="synonym">Acanthia lectularia</name>
    <dbReference type="NCBI Taxonomy" id="79782"/>
    <lineage>
        <taxon>Eukaryota</taxon>
        <taxon>Metazoa</taxon>
        <taxon>Ecdysozoa</taxon>
        <taxon>Arthropoda</taxon>
        <taxon>Hexapoda</taxon>
        <taxon>Insecta</taxon>
        <taxon>Pterygota</taxon>
        <taxon>Neoptera</taxon>
        <taxon>Paraneoptera</taxon>
        <taxon>Hemiptera</taxon>
        <taxon>Heteroptera</taxon>
        <taxon>Panheteroptera</taxon>
        <taxon>Cimicomorpha</taxon>
        <taxon>Cimicidae</taxon>
        <taxon>Cimex</taxon>
    </lineage>
</organism>
<evidence type="ECO:0000313" key="2">
    <source>
        <dbReference type="EnsemblMetazoa" id="XP_014260297.1"/>
    </source>
</evidence>
<sequence length="137" mass="16117">MMIIVDFIPFIVIVSYSCVLFFVFALYHLKTNNERKLIKKYDSPPAKLNFSCSTPVSGWISRPNFQLSSIRTTCPMGPANEHGALRTVKRRLFQFKKKIVEKPLEKIEEVVEVEESIEAKVNRQIQKQIHRQKRFRF</sequence>
<dbReference type="Proteomes" id="UP000494040">
    <property type="component" value="Unassembled WGS sequence"/>
</dbReference>
<dbReference type="GeneID" id="106672954"/>
<evidence type="ECO:0000313" key="3">
    <source>
        <dbReference type="Proteomes" id="UP000494040"/>
    </source>
</evidence>
<accession>A0A8I6TKM9</accession>
<dbReference type="AlphaFoldDB" id="A0A8I6TKM9"/>
<dbReference type="EnsemblMetazoa" id="XM_014404811.2">
    <property type="protein sequence ID" value="XP_014260297.1"/>
    <property type="gene ID" value="LOC106672954"/>
</dbReference>
<evidence type="ECO:0008006" key="4">
    <source>
        <dbReference type="Google" id="ProtNLM"/>
    </source>
</evidence>
<name>A0A8I6TKM9_CIMLE</name>
<keyword evidence="1" id="KW-1133">Transmembrane helix</keyword>
<dbReference type="KEGG" id="clec:106672954"/>
<protein>
    <recommendedName>
        <fullName evidence="4">Transmembrane protein</fullName>
    </recommendedName>
</protein>
<keyword evidence="1" id="KW-0812">Transmembrane</keyword>
<proteinExistence type="predicted"/>
<reference evidence="2" key="1">
    <citation type="submission" date="2022-01" db="UniProtKB">
        <authorList>
            <consortium name="EnsemblMetazoa"/>
        </authorList>
    </citation>
    <scope>IDENTIFICATION</scope>
</reference>
<keyword evidence="3" id="KW-1185">Reference proteome</keyword>
<dbReference type="RefSeq" id="XP_014260297.1">
    <property type="nucleotide sequence ID" value="XM_014404811.2"/>
</dbReference>
<feature type="transmembrane region" description="Helical" evidence="1">
    <location>
        <begin position="6"/>
        <end position="29"/>
    </location>
</feature>
<evidence type="ECO:0000256" key="1">
    <source>
        <dbReference type="SAM" id="Phobius"/>
    </source>
</evidence>